<dbReference type="KEGG" id="pic:PICST_44298"/>
<dbReference type="GO" id="GO:0016279">
    <property type="term" value="F:protein-lysine N-methyltransferase activity"/>
    <property type="evidence" value="ECO:0007669"/>
    <property type="project" value="UniProtKB-UniRule"/>
</dbReference>
<sequence length="534" mass="61327">MPKFDEDSQKFTTWLESSGVTISPKIAIVDLRDQHQGRAVVAVEDIDADEVLYSIPRSSLINVTNCSLVDDHPHLKEKLQKLGHWEGLITVLLYELKAKKENSKWLPYFNVLPINDKENYQLNQLVHWSDEELKSLEPSLVLERVGKDDSLQMFNKLYPRIIIEELGLNELEGITTEDLYNVASLIMSYSFDVQLPKENVEEEDESQDEEGDEEEDLEVDDDDVLEGNEDSEEQEEVAEPDDIYKDDIENDGAVKSMVPLADTLNADTTLHNASLNHSEGDLIMKSIKPIKKGEQVYNSYFDHPNSEILRRYGYVESQGSSHDFGEVPLSLIKSYFVNNTNLTGEFLDQIFSILNDISESMEDVDEQVEIVLDSYDCYKSREVITELVFIVQVLSVISEINKEEHLDTLNDEARQKQINRIFQKCYQLIEGKKLTNNFKSNFQKILQTRLEQYPEVAALPYEDGVAFTRRKMAEVVLKSEYQSLKNCSDITETFQNGKMGKFGFIDDGKLIRNITKKRPAEESNVSKKKKKKVQ</sequence>
<dbReference type="GO" id="GO:0032259">
    <property type="term" value="P:methylation"/>
    <property type="evidence" value="ECO:0007669"/>
    <property type="project" value="UniProtKB-KW"/>
</dbReference>
<organism evidence="4 5">
    <name type="scientific">Scheffersomyces stipitis (strain ATCC 58785 / CBS 6054 / NBRC 10063 / NRRL Y-11545)</name>
    <name type="common">Yeast</name>
    <name type="synonym">Pichia stipitis</name>
    <dbReference type="NCBI Taxonomy" id="322104"/>
    <lineage>
        <taxon>Eukaryota</taxon>
        <taxon>Fungi</taxon>
        <taxon>Dikarya</taxon>
        <taxon>Ascomycota</taxon>
        <taxon>Saccharomycotina</taxon>
        <taxon>Pichiomycetes</taxon>
        <taxon>Debaryomycetaceae</taxon>
        <taxon>Scheffersomyces</taxon>
    </lineage>
</organism>
<comment type="similarity">
    <text evidence="1">Belongs to the class V-like SAM-binding methyltransferase superfamily. Histone-lysine methyltransferase family. SETD6 subfamily.</text>
</comment>
<dbReference type="STRING" id="322104.A3LR35"/>
<reference evidence="4 5" key="1">
    <citation type="journal article" date="2007" name="Nat. Biotechnol.">
        <title>Genome sequence of the lignocellulose-bioconverting and xylose-fermenting yeast Pichia stipitis.</title>
        <authorList>
            <person name="Jeffries T.W."/>
            <person name="Grigoriev I.V."/>
            <person name="Grimwood J."/>
            <person name="Laplaza J.M."/>
            <person name="Aerts A."/>
            <person name="Salamov A."/>
            <person name="Schmutz J."/>
            <person name="Lindquist E."/>
            <person name="Dehal P."/>
            <person name="Shapiro H."/>
            <person name="Jin Y.S."/>
            <person name="Passoth V."/>
            <person name="Richardson P.M."/>
        </authorList>
    </citation>
    <scope>NUCLEOTIDE SEQUENCE [LARGE SCALE GENOMIC DNA]</scope>
    <source>
        <strain evidence="5">ATCC 58785 / CBS 6054 / NBRC 10063 / NRRL Y-11545</strain>
    </source>
</reference>
<evidence type="ECO:0000313" key="4">
    <source>
        <dbReference type="EMBL" id="ABN65318.2"/>
    </source>
</evidence>
<dbReference type="SUPFAM" id="SSF82199">
    <property type="entry name" value="SET domain"/>
    <property type="match status" value="1"/>
</dbReference>
<keyword evidence="1" id="KW-0949">S-adenosyl-L-methionine</keyword>
<dbReference type="InParanoid" id="A3LR35"/>
<comment type="function">
    <text evidence="1">S-adenosyl-L-methionine-dependent protein-lysine N-methyltransferase that monomethylates 60S ribosomal protein L42.</text>
</comment>
<feature type="region of interest" description="Disordered" evidence="2">
    <location>
        <begin position="197"/>
        <end position="245"/>
    </location>
</feature>
<dbReference type="EMBL" id="CP000497">
    <property type="protein sequence ID" value="ABN65318.2"/>
    <property type="molecule type" value="Genomic_DNA"/>
</dbReference>
<dbReference type="InterPro" id="IPR050600">
    <property type="entry name" value="SETD3_SETD6_MTase"/>
</dbReference>
<evidence type="ECO:0000313" key="5">
    <source>
        <dbReference type="Proteomes" id="UP000002258"/>
    </source>
</evidence>
<keyword evidence="1 4" id="KW-0489">Methyltransferase</keyword>
<keyword evidence="5" id="KW-1185">Reference proteome</keyword>
<evidence type="ECO:0000256" key="1">
    <source>
        <dbReference type="PIRNR" id="PIRNR011771"/>
    </source>
</evidence>
<dbReference type="OrthoDB" id="341421at2759"/>
<dbReference type="GO" id="GO:0005634">
    <property type="term" value="C:nucleus"/>
    <property type="evidence" value="ECO:0007669"/>
    <property type="project" value="UniProtKB-SubCell"/>
</dbReference>
<feature type="compositionally biased region" description="Acidic residues" evidence="2">
    <location>
        <begin position="200"/>
        <end position="241"/>
    </location>
</feature>
<dbReference type="PIRSF" id="PIRSF011771">
    <property type="entry name" value="RMS1_SET"/>
    <property type="match status" value="1"/>
</dbReference>
<evidence type="ECO:0000259" key="3">
    <source>
        <dbReference type="PROSITE" id="PS50280"/>
    </source>
</evidence>
<dbReference type="FunCoup" id="A3LR35">
    <property type="interactions" value="288"/>
</dbReference>
<dbReference type="AlphaFoldDB" id="A3LR35"/>
<dbReference type="InterPro" id="IPR001214">
    <property type="entry name" value="SET_dom"/>
</dbReference>
<feature type="domain" description="SET" evidence="3">
    <location>
        <begin position="24"/>
        <end position="301"/>
    </location>
</feature>
<dbReference type="GeneID" id="4837946"/>
<dbReference type="EC" id="2.1.1.-" evidence="1"/>
<name>A3LR35_PICST</name>
<dbReference type="eggNOG" id="KOG1338">
    <property type="taxonomic scope" value="Eukaryota"/>
</dbReference>
<dbReference type="RefSeq" id="XP_001383347.2">
    <property type="nucleotide sequence ID" value="XM_001383310.1"/>
</dbReference>
<gene>
    <name evidence="4" type="primary">RMS1</name>
    <name evidence="4" type="ORF">PICST_44298</name>
</gene>
<dbReference type="PANTHER" id="PTHR13271">
    <property type="entry name" value="UNCHARACTERIZED PUTATIVE METHYLTRANSFERASE"/>
    <property type="match status" value="1"/>
</dbReference>
<dbReference type="InterPro" id="IPR011383">
    <property type="entry name" value="N-lys_methylase_SETD6"/>
</dbReference>
<dbReference type="PANTHER" id="PTHR13271:SF34">
    <property type="entry name" value="N-LYSINE METHYLTRANSFERASE SETD6"/>
    <property type="match status" value="1"/>
</dbReference>
<protein>
    <recommendedName>
        <fullName evidence="1">Ribosomal lysine N-methyltransferase 4</fullName>
        <ecNumber evidence="1">2.1.1.-</ecNumber>
    </recommendedName>
</protein>
<keyword evidence="1 4" id="KW-0808">Transferase</keyword>
<evidence type="ECO:0000256" key="2">
    <source>
        <dbReference type="SAM" id="MobiDB-lite"/>
    </source>
</evidence>
<dbReference type="PROSITE" id="PS50280">
    <property type="entry name" value="SET"/>
    <property type="match status" value="1"/>
</dbReference>
<dbReference type="OMA" id="WEGLIIC"/>
<dbReference type="Proteomes" id="UP000002258">
    <property type="component" value="Chromosome 3"/>
</dbReference>
<dbReference type="InterPro" id="IPR046341">
    <property type="entry name" value="SET_dom_sf"/>
</dbReference>
<proteinExistence type="inferred from homology"/>
<keyword evidence="1" id="KW-0539">Nucleus</keyword>
<comment type="subcellular location">
    <subcellularLocation>
        <location evidence="1">Nucleus</location>
    </subcellularLocation>
</comment>
<accession>A3LR35</accession>
<dbReference type="Pfam" id="PF00856">
    <property type="entry name" value="SET"/>
    <property type="match status" value="1"/>
</dbReference>
<dbReference type="Gene3D" id="3.90.1410.10">
    <property type="entry name" value="set domain protein methyltransferase, domain 1"/>
    <property type="match status" value="1"/>
</dbReference>
<dbReference type="HOGENOM" id="CLU_017135_0_0_1"/>